<proteinExistence type="predicted"/>
<reference evidence="3" key="1">
    <citation type="journal article" date="2011" name="Science">
        <title>The plant cell wall-decomposing machinery underlies the functional diversity of forest fungi.</title>
        <authorList>
            <person name="Eastwood D.C."/>
            <person name="Floudas D."/>
            <person name="Binder M."/>
            <person name="Majcherczyk A."/>
            <person name="Schneider P."/>
            <person name="Aerts A."/>
            <person name="Asiegbu F.O."/>
            <person name="Baker S.E."/>
            <person name="Barry K."/>
            <person name="Bendiksby M."/>
            <person name="Blumentritt M."/>
            <person name="Coutinho P.M."/>
            <person name="Cullen D."/>
            <person name="de Vries R.P."/>
            <person name="Gathman A."/>
            <person name="Goodell B."/>
            <person name="Henrissat B."/>
            <person name="Ihrmark K."/>
            <person name="Kauserud H."/>
            <person name="Kohler A."/>
            <person name="LaButti K."/>
            <person name="Lapidus A."/>
            <person name="Lavin J.L."/>
            <person name="Lee Y.-H."/>
            <person name="Lindquist E."/>
            <person name="Lilly W."/>
            <person name="Lucas S."/>
            <person name="Morin E."/>
            <person name="Murat C."/>
            <person name="Oguiza J.A."/>
            <person name="Park J."/>
            <person name="Pisabarro A.G."/>
            <person name="Riley R."/>
            <person name="Rosling A."/>
            <person name="Salamov A."/>
            <person name="Schmidt O."/>
            <person name="Schmutz J."/>
            <person name="Skrede I."/>
            <person name="Stenlid J."/>
            <person name="Wiebenga A."/>
            <person name="Xie X."/>
            <person name="Kuees U."/>
            <person name="Hibbett D.S."/>
            <person name="Hoffmeister D."/>
            <person name="Hoegberg N."/>
            <person name="Martin F."/>
            <person name="Grigoriev I.V."/>
            <person name="Watkinson S.C."/>
        </authorList>
    </citation>
    <scope>NUCLEOTIDE SEQUENCE [LARGE SCALE GENOMIC DNA]</scope>
    <source>
        <strain evidence="3">S7.9</strain>
    </source>
</reference>
<dbReference type="KEGG" id="sla:SERLADRAFT_463875"/>
<dbReference type="Proteomes" id="UP000008064">
    <property type="component" value="Unassembled WGS sequence"/>
</dbReference>
<dbReference type="KEGG" id="sla:SERLADRAFT_463873"/>
<gene>
    <name evidence="1" type="ORF">SERLADRAFT_463873</name>
    <name evidence="2" type="ORF">SERLADRAFT_463875</name>
</gene>
<reference evidence="2" key="2">
    <citation type="submission" date="2011-04" db="EMBL/GenBank/DDBJ databases">
        <title>Evolution of plant cell wall degrading machinery underlies the functional diversity of forest fungi.</title>
        <authorList>
            <consortium name="US DOE Joint Genome Institute (JGI-PGF)"/>
            <person name="Eastwood D.C."/>
            <person name="Floudas D."/>
            <person name="Binder M."/>
            <person name="Majcherczyk A."/>
            <person name="Schneider P."/>
            <person name="Aerts A."/>
            <person name="Asiegbu F.O."/>
            <person name="Baker S.E."/>
            <person name="Barry K."/>
            <person name="Bendiksby M."/>
            <person name="Blumentritt M."/>
            <person name="Coutinho P.M."/>
            <person name="Cullen D."/>
            <person name="Cullen D."/>
            <person name="Gathman A."/>
            <person name="Goodell B."/>
            <person name="Henrissat B."/>
            <person name="Ihrmark K."/>
            <person name="Kauserud H."/>
            <person name="Kohler A."/>
            <person name="LaButti K."/>
            <person name="Lapidus A."/>
            <person name="Lavin J.L."/>
            <person name="Lee Y.-H."/>
            <person name="Lindquist E."/>
            <person name="Lilly W."/>
            <person name="Lucas S."/>
            <person name="Morin E."/>
            <person name="Murat C."/>
            <person name="Oguiza J.A."/>
            <person name="Park J."/>
            <person name="Pisabarro A.G."/>
            <person name="Riley R."/>
            <person name="Rosling A."/>
            <person name="Salamov A."/>
            <person name="Schmidt O."/>
            <person name="Schmutz J."/>
            <person name="Skrede I."/>
            <person name="Stenlid J."/>
            <person name="Wiebenga A."/>
            <person name="Xie X."/>
            <person name="Kues U."/>
            <person name="Hibbett D.S."/>
            <person name="Hoffmeister D."/>
            <person name="Hogberg N."/>
            <person name="Martin F."/>
            <person name="Grigoriev I.V."/>
            <person name="Watkinson S.C."/>
        </authorList>
    </citation>
    <scope>NUCLEOTIDE SEQUENCE</scope>
    <source>
        <strain evidence="2">S7.9</strain>
    </source>
</reference>
<sequence length="96" mass="10590">MQVKDALITRRAIFGSRTSPGPVKVMNTIILESKPGREQCHGQGTERFMWDCYKCVTHGGGTHLNVSAMSARFRHPTRRPGSFQALTLLHPCGPAV</sequence>
<protein>
    <submittedName>
        <fullName evidence="2">Uncharacterized protein</fullName>
    </submittedName>
</protein>
<dbReference type="RefSeq" id="XP_007316809.1">
    <property type="nucleotide sequence ID" value="XM_007316747.1"/>
</dbReference>
<evidence type="ECO:0000313" key="3">
    <source>
        <dbReference type="Proteomes" id="UP000008064"/>
    </source>
</evidence>
<dbReference type="EMBL" id="GL945432">
    <property type="protein sequence ID" value="EGO26634.1"/>
    <property type="molecule type" value="Genomic_DNA"/>
</dbReference>
<dbReference type="GeneID" id="18818649"/>
<evidence type="ECO:0000313" key="2">
    <source>
        <dbReference type="EMBL" id="EGO26636.1"/>
    </source>
</evidence>
<dbReference type="GeneID" id="18818648"/>
<dbReference type="HOGENOM" id="CLU_2361029_0_0_1"/>
<dbReference type="RefSeq" id="XP_007316807.1">
    <property type="nucleotide sequence ID" value="XM_007316745.1"/>
</dbReference>
<dbReference type="EMBL" id="GL945432">
    <property type="protein sequence ID" value="EGO26636.1"/>
    <property type="molecule type" value="Genomic_DNA"/>
</dbReference>
<organism evidence="3">
    <name type="scientific">Serpula lacrymans var. lacrymans (strain S7.9)</name>
    <name type="common">Dry rot fungus</name>
    <dbReference type="NCBI Taxonomy" id="578457"/>
    <lineage>
        <taxon>Eukaryota</taxon>
        <taxon>Fungi</taxon>
        <taxon>Dikarya</taxon>
        <taxon>Basidiomycota</taxon>
        <taxon>Agaricomycotina</taxon>
        <taxon>Agaricomycetes</taxon>
        <taxon>Agaricomycetidae</taxon>
        <taxon>Boletales</taxon>
        <taxon>Coniophorineae</taxon>
        <taxon>Serpulaceae</taxon>
        <taxon>Serpula</taxon>
    </lineage>
</organism>
<name>F8NQN0_SERL9</name>
<dbReference type="AlphaFoldDB" id="F8NQN0"/>
<accession>F8NQN0</accession>
<evidence type="ECO:0000313" key="1">
    <source>
        <dbReference type="EMBL" id="EGO26634.1"/>
    </source>
</evidence>